<dbReference type="CDD" id="cd06267">
    <property type="entry name" value="PBP1_LacI_sugar_binding-like"/>
    <property type="match status" value="1"/>
</dbReference>
<evidence type="ECO:0000259" key="4">
    <source>
        <dbReference type="PROSITE" id="PS50932"/>
    </source>
</evidence>
<dbReference type="SMART" id="SM00354">
    <property type="entry name" value="HTH_LACI"/>
    <property type="match status" value="1"/>
</dbReference>
<sequence length="351" mass="37215">MAQREHAPSRRPTLRMVAERAGVSTATVSYVFSGRAGASGAGVAEATAARVLAAADELNYRPNTAARAIRTGRSGMVQLSLHMLSDPWSLAVADAVNAEANRHGLTTLILADGDWHAALDRVESDVAYLDGVGLDEEDARRLGDLVKRGQRLVVFSEHLEPDGFDVIRSDAIPGCELAMDHLLERHTAIGCIAAEGAVRLAGTQVTRYTPYVEKLAAAGISPDPAWTVTYAETQASAFTAAIELLSQENRPDAVYATTDFAAIAAINAAHMLGLRVPHDVAVIGVGNTPDARLIAPTLTTVGPTDFYERQARIIVEKALENEPSPGALHEFPWALVPGGSTDLDAPASRGR</sequence>
<feature type="domain" description="HTH lacI-type" evidence="4">
    <location>
        <begin position="12"/>
        <end position="71"/>
    </location>
</feature>
<dbReference type="GO" id="GO:0000976">
    <property type="term" value="F:transcription cis-regulatory region binding"/>
    <property type="evidence" value="ECO:0007669"/>
    <property type="project" value="TreeGrafter"/>
</dbReference>
<accession>A0A1H1UCH3</accession>
<dbReference type="CDD" id="cd01392">
    <property type="entry name" value="HTH_LacI"/>
    <property type="match status" value="1"/>
</dbReference>
<dbReference type="SUPFAM" id="SSF53822">
    <property type="entry name" value="Periplasmic binding protein-like I"/>
    <property type="match status" value="1"/>
</dbReference>
<keyword evidence="1" id="KW-0805">Transcription regulation</keyword>
<dbReference type="eggNOG" id="COG1609">
    <property type="taxonomic scope" value="Bacteria"/>
</dbReference>
<keyword evidence="2" id="KW-0238">DNA-binding</keyword>
<gene>
    <name evidence="5" type="ORF">SAMN04489809_2459</name>
</gene>
<dbReference type="InterPro" id="IPR000843">
    <property type="entry name" value="HTH_LacI"/>
</dbReference>
<keyword evidence="3" id="KW-0804">Transcription</keyword>
<dbReference type="AlphaFoldDB" id="A0A1H1UCH3"/>
<dbReference type="PANTHER" id="PTHR30146">
    <property type="entry name" value="LACI-RELATED TRANSCRIPTIONAL REPRESSOR"/>
    <property type="match status" value="1"/>
</dbReference>
<dbReference type="EMBL" id="LT629770">
    <property type="protein sequence ID" value="SDS70001.1"/>
    <property type="molecule type" value="Genomic_DNA"/>
</dbReference>
<dbReference type="Gene3D" id="1.10.260.40">
    <property type="entry name" value="lambda repressor-like DNA-binding domains"/>
    <property type="match status" value="1"/>
</dbReference>
<name>A0A1H1UCH3_9MICO</name>
<dbReference type="InterPro" id="IPR028082">
    <property type="entry name" value="Peripla_BP_I"/>
</dbReference>
<dbReference type="PANTHER" id="PTHR30146:SF153">
    <property type="entry name" value="LACTOSE OPERON REPRESSOR"/>
    <property type="match status" value="1"/>
</dbReference>
<dbReference type="GeneID" id="36300931"/>
<dbReference type="RefSeq" id="WP_060922309.1">
    <property type="nucleotide sequence ID" value="NZ_JALXUB010000089.1"/>
</dbReference>
<dbReference type="Pfam" id="PF13377">
    <property type="entry name" value="Peripla_BP_3"/>
    <property type="match status" value="1"/>
</dbReference>
<dbReference type="Pfam" id="PF00356">
    <property type="entry name" value="LacI"/>
    <property type="match status" value="1"/>
</dbReference>
<proteinExistence type="predicted"/>
<reference evidence="5 6" key="1">
    <citation type="submission" date="2016-10" db="EMBL/GenBank/DDBJ databases">
        <authorList>
            <person name="de Groot N.N."/>
        </authorList>
    </citation>
    <scope>NUCLEOTIDE SEQUENCE [LARGE SCALE GENOMIC DNA]</scope>
    <source>
        <strain evidence="5 6">DSM 15019</strain>
    </source>
</reference>
<dbReference type="Gene3D" id="3.40.50.2300">
    <property type="match status" value="2"/>
</dbReference>
<organism evidence="5 6">
    <name type="scientific">Microbacterium paraoxydans</name>
    <dbReference type="NCBI Taxonomy" id="199592"/>
    <lineage>
        <taxon>Bacteria</taxon>
        <taxon>Bacillati</taxon>
        <taxon>Actinomycetota</taxon>
        <taxon>Actinomycetes</taxon>
        <taxon>Micrococcales</taxon>
        <taxon>Microbacteriaceae</taxon>
        <taxon>Microbacterium</taxon>
    </lineage>
</organism>
<evidence type="ECO:0000256" key="1">
    <source>
        <dbReference type="ARBA" id="ARBA00023015"/>
    </source>
</evidence>
<dbReference type="SUPFAM" id="SSF47413">
    <property type="entry name" value="lambda repressor-like DNA-binding domains"/>
    <property type="match status" value="1"/>
</dbReference>
<evidence type="ECO:0000256" key="3">
    <source>
        <dbReference type="ARBA" id="ARBA00023163"/>
    </source>
</evidence>
<evidence type="ECO:0000313" key="6">
    <source>
        <dbReference type="Proteomes" id="UP000182126"/>
    </source>
</evidence>
<dbReference type="Proteomes" id="UP000182126">
    <property type="component" value="Chromosome I"/>
</dbReference>
<protein>
    <submittedName>
        <fullName evidence="5">Transcriptional regulator, LacI family</fullName>
    </submittedName>
</protein>
<dbReference type="InterPro" id="IPR046335">
    <property type="entry name" value="LacI/GalR-like_sensor"/>
</dbReference>
<evidence type="ECO:0000256" key="2">
    <source>
        <dbReference type="ARBA" id="ARBA00023125"/>
    </source>
</evidence>
<dbReference type="GO" id="GO:0003700">
    <property type="term" value="F:DNA-binding transcription factor activity"/>
    <property type="evidence" value="ECO:0007669"/>
    <property type="project" value="TreeGrafter"/>
</dbReference>
<dbReference type="InterPro" id="IPR010982">
    <property type="entry name" value="Lambda_DNA-bd_dom_sf"/>
</dbReference>
<evidence type="ECO:0000313" key="5">
    <source>
        <dbReference type="EMBL" id="SDS70001.1"/>
    </source>
</evidence>
<dbReference type="PROSITE" id="PS50932">
    <property type="entry name" value="HTH_LACI_2"/>
    <property type="match status" value="1"/>
</dbReference>